<accession>A0AAE0K016</accession>
<dbReference type="InterPro" id="IPR004821">
    <property type="entry name" value="Cyt_trans-like"/>
</dbReference>
<dbReference type="GO" id="GO:0015937">
    <property type="term" value="P:coenzyme A biosynthetic process"/>
    <property type="evidence" value="ECO:0007669"/>
    <property type="project" value="TreeGrafter"/>
</dbReference>
<dbReference type="AlphaFoldDB" id="A0AAE0K016"/>
<organism evidence="2 3">
    <name type="scientific">Podospora didyma</name>
    <dbReference type="NCBI Taxonomy" id="330526"/>
    <lineage>
        <taxon>Eukaryota</taxon>
        <taxon>Fungi</taxon>
        <taxon>Dikarya</taxon>
        <taxon>Ascomycota</taxon>
        <taxon>Pezizomycotina</taxon>
        <taxon>Sordariomycetes</taxon>
        <taxon>Sordariomycetidae</taxon>
        <taxon>Sordariales</taxon>
        <taxon>Podosporaceae</taxon>
        <taxon>Podospora</taxon>
    </lineage>
</organism>
<name>A0AAE0K016_9PEZI</name>
<dbReference type="EMBL" id="JAULSW010000011">
    <property type="protein sequence ID" value="KAK3367509.1"/>
    <property type="molecule type" value="Genomic_DNA"/>
</dbReference>
<dbReference type="Proteomes" id="UP001285441">
    <property type="component" value="Unassembled WGS sequence"/>
</dbReference>
<gene>
    <name evidence="2" type="ORF">B0H63DRAFT_405226</name>
</gene>
<dbReference type="Pfam" id="PF01467">
    <property type="entry name" value="CTP_transf_like"/>
    <property type="match status" value="1"/>
</dbReference>
<evidence type="ECO:0000313" key="2">
    <source>
        <dbReference type="EMBL" id="KAK3367509.1"/>
    </source>
</evidence>
<dbReference type="GO" id="GO:0004140">
    <property type="term" value="F:dephospho-CoA kinase activity"/>
    <property type="evidence" value="ECO:0007669"/>
    <property type="project" value="TreeGrafter"/>
</dbReference>
<sequence length="409" mass="44486">MKRDELPSLLLLSFPPDPSSRQLLNAAYRPSLAATLSKLKNSGGPARLIVAVACPVLHGPFLRSKTISWPETQALVAGIYAIISVLCAQLSIATEINGGPESVDATVILVDHDRNKRFSPDTRPSIEPNNTVVVDLATFATAYHPWNYIFHVRSELGLQLHQTYLQLAEGRQTLLQEQLVAVEGGLTLNVAPQNVPVLLSHTSGYATVCLGGTFDHLHPGHKLLLTAGALLLQIPRKDDASPPSRFIIGITGDGLLKNKKYAEYVQSWEERARTVILFLSRLLQLSDQGWKVRSVPEIDEKDGDFQALFRAGTVKVQCVRIQDAFGPTITIQDIDALVVSGETRSGGKAVNDKRAEQGWKALEVFEVDVLDAEEVSDAATKTENFASKISSSAIRQQRAQASSAIAGKI</sequence>
<proteinExistence type="predicted"/>
<evidence type="ECO:0000313" key="3">
    <source>
        <dbReference type="Proteomes" id="UP001285441"/>
    </source>
</evidence>
<reference evidence="2" key="1">
    <citation type="journal article" date="2023" name="Mol. Phylogenet. Evol.">
        <title>Genome-scale phylogeny and comparative genomics of the fungal order Sordariales.</title>
        <authorList>
            <person name="Hensen N."/>
            <person name="Bonometti L."/>
            <person name="Westerberg I."/>
            <person name="Brannstrom I.O."/>
            <person name="Guillou S."/>
            <person name="Cros-Aarteil S."/>
            <person name="Calhoun S."/>
            <person name="Haridas S."/>
            <person name="Kuo A."/>
            <person name="Mondo S."/>
            <person name="Pangilinan J."/>
            <person name="Riley R."/>
            <person name="LaButti K."/>
            <person name="Andreopoulos B."/>
            <person name="Lipzen A."/>
            <person name="Chen C."/>
            <person name="Yan M."/>
            <person name="Daum C."/>
            <person name="Ng V."/>
            <person name="Clum A."/>
            <person name="Steindorff A."/>
            <person name="Ohm R.A."/>
            <person name="Martin F."/>
            <person name="Silar P."/>
            <person name="Natvig D.O."/>
            <person name="Lalanne C."/>
            <person name="Gautier V."/>
            <person name="Ament-Velasquez S.L."/>
            <person name="Kruys A."/>
            <person name="Hutchinson M.I."/>
            <person name="Powell A.J."/>
            <person name="Barry K."/>
            <person name="Miller A.N."/>
            <person name="Grigoriev I.V."/>
            <person name="Debuchy R."/>
            <person name="Gladieux P."/>
            <person name="Hiltunen Thoren M."/>
            <person name="Johannesson H."/>
        </authorList>
    </citation>
    <scope>NUCLEOTIDE SEQUENCE</scope>
    <source>
        <strain evidence="2">CBS 232.78</strain>
    </source>
</reference>
<protein>
    <recommendedName>
        <fullName evidence="1">Cytidyltransferase-like domain-containing protein</fullName>
    </recommendedName>
</protein>
<dbReference type="SUPFAM" id="SSF52374">
    <property type="entry name" value="Nucleotidylyl transferase"/>
    <property type="match status" value="1"/>
</dbReference>
<dbReference type="Gene3D" id="3.40.50.620">
    <property type="entry name" value="HUPs"/>
    <property type="match status" value="1"/>
</dbReference>
<evidence type="ECO:0000259" key="1">
    <source>
        <dbReference type="Pfam" id="PF01467"/>
    </source>
</evidence>
<dbReference type="PANTHER" id="PTHR10695:SF46">
    <property type="entry name" value="BIFUNCTIONAL COENZYME A SYNTHASE-RELATED"/>
    <property type="match status" value="1"/>
</dbReference>
<keyword evidence="3" id="KW-1185">Reference proteome</keyword>
<reference evidence="2" key="2">
    <citation type="submission" date="2023-06" db="EMBL/GenBank/DDBJ databases">
        <authorList>
            <consortium name="Lawrence Berkeley National Laboratory"/>
            <person name="Haridas S."/>
            <person name="Hensen N."/>
            <person name="Bonometti L."/>
            <person name="Westerberg I."/>
            <person name="Brannstrom I.O."/>
            <person name="Guillou S."/>
            <person name="Cros-Aarteil S."/>
            <person name="Calhoun S."/>
            <person name="Kuo A."/>
            <person name="Mondo S."/>
            <person name="Pangilinan J."/>
            <person name="Riley R."/>
            <person name="LaButti K."/>
            <person name="Andreopoulos B."/>
            <person name="Lipzen A."/>
            <person name="Chen C."/>
            <person name="Yanf M."/>
            <person name="Daum C."/>
            <person name="Ng V."/>
            <person name="Clum A."/>
            <person name="Steindorff A."/>
            <person name="Ohm R."/>
            <person name="Martin F."/>
            <person name="Silar P."/>
            <person name="Natvig D."/>
            <person name="Lalanne C."/>
            <person name="Gautier V."/>
            <person name="Ament-velasquez S.L."/>
            <person name="Kruys A."/>
            <person name="Hutchinson M.I."/>
            <person name="Powell A.J."/>
            <person name="Barry K."/>
            <person name="Miller A.N."/>
            <person name="Grigoriev I.V."/>
            <person name="Debuchy R."/>
            <person name="Gladieux P."/>
            <person name="Thoren M.H."/>
            <person name="Johannesson H."/>
        </authorList>
    </citation>
    <scope>NUCLEOTIDE SEQUENCE</scope>
    <source>
        <strain evidence="2">CBS 232.78</strain>
    </source>
</reference>
<feature type="domain" description="Cytidyltransferase-like" evidence="1">
    <location>
        <begin position="210"/>
        <end position="396"/>
    </location>
</feature>
<dbReference type="PANTHER" id="PTHR10695">
    <property type="entry name" value="DEPHOSPHO-COA KINASE-RELATED"/>
    <property type="match status" value="1"/>
</dbReference>
<dbReference type="InterPro" id="IPR014729">
    <property type="entry name" value="Rossmann-like_a/b/a_fold"/>
</dbReference>
<comment type="caution">
    <text evidence="2">The sequence shown here is derived from an EMBL/GenBank/DDBJ whole genome shotgun (WGS) entry which is preliminary data.</text>
</comment>